<protein>
    <submittedName>
        <fullName evidence="1">NADPH:quinone reductase-like Zn-dependent oxidoreductase</fullName>
    </submittedName>
</protein>
<proteinExistence type="predicted"/>
<dbReference type="EMBL" id="JAGIOO010000001">
    <property type="protein sequence ID" value="MBP2472263.1"/>
    <property type="molecule type" value="Genomic_DNA"/>
</dbReference>
<reference evidence="1 2" key="1">
    <citation type="submission" date="2021-03" db="EMBL/GenBank/DDBJ databases">
        <title>Sequencing the genomes of 1000 actinobacteria strains.</title>
        <authorList>
            <person name="Klenk H.-P."/>
        </authorList>
    </citation>
    <scope>NUCLEOTIDE SEQUENCE [LARGE SCALE GENOMIC DNA]</scope>
    <source>
        <strain evidence="1 2">DSM 44580</strain>
    </source>
</reference>
<dbReference type="Pfam" id="PF13602">
    <property type="entry name" value="ADH_zinc_N_2"/>
    <property type="match status" value="1"/>
</dbReference>
<gene>
    <name evidence="1" type="ORF">JOF53_001135</name>
</gene>
<dbReference type="Gene3D" id="3.40.50.720">
    <property type="entry name" value="NAD(P)-binding Rossmann-like Domain"/>
    <property type="match status" value="1"/>
</dbReference>
<name>A0ABS5A6P5_9PSEU</name>
<comment type="caution">
    <text evidence="1">The sequence shown here is derived from an EMBL/GenBank/DDBJ whole genome shotgun (WGS) entry which is preliminary data.</text>
</comment>
<dbReference type="Proteomes" id="UP001519363">
    <property type="component" value="Unassembled WGS sequence"/>
</dbReference>
<organism evidence="1 2">
    <name type="scientific">Crossiella equi</name>
    <dbReference type="NCBI Taxonomy" id="130796"/>
    <lineage>
        <taxon>Bacteria</taxon>
        <taxon>Bacillati</taxon>
        <taxon>Actinomycetota</taxon>
        <taxon>Actinomycetes</taxon>
        <taxon>Pseudonocardiales</taxon>
        <taxon>Pseudonocardiaceae</taxon>
        <taxon>Crossiella</taxon>
    </lineage>
</organism>
<evidence type="ECO:0000313" key="2">
    <source>
        <dbReference type="Proteomes" id="UP001519363"/>
    </source>
</evidence>
<dbReference type="Gene3D" id="3.90.180.10">
    <property type="entry name" value="Medium-chain alcohol dehydrogenases, catalytic domain"/>
    <property type="match status" value="1"/>
</dbReference>
<evidence type="ECO:0000313" key="1">
    <source>
        <dbReference type="EMBL" id="MBP2472263.1"/>
    </source>
</evidence>
<sequence length="106" mass="11797">MPGTLRAVATRGTACSTGMLSDQWTIPDFHPMDYLPNGVRLTSYSGQSSDLSREALRRYLRLIEAGTLPVRLDRVSDFEEIAEAHRVMKQGEAIGKLVVRISPAHR</sequence>
<dbReference type="RefSeq" id="WP_249044488.1">
    <property type="nucleotide sequence ID" value="NZ_JAGIOO010000001.1"/>
</dbReference>
<keyword evidence="2" id="KW-1185">Reference proteome</keyword>
<accession>A0ABS5A6P5</accession>